<evidence type="ECO:0000256" key="2">
    <source>
        <dbReference type="ARBA" id="ARBA00022692"/>
    </source>
</evidence>
<dbReference type="Pfam" id="PF13564">
    <property type="entry name" value="DoxX_2"/>
    <property type="match status" value="1"/>
</dbReference>
<gene>
    <name evidence="6" type="ORF">QO192_00185</name>
</gene>
<evidence type="ECO:0000256" key="5">
    <source>
        <dbReference type="SAM" id="Phobius"/>
    </source>
</evidence>
<evidence type="ECO:0000313" key="6">
    <source>
        <dbReference type="EMBL" id="MEZ7513688.1"/>
    </source>
</evidence>
<feature type="transmembrane region" description="Helical" evidence="5">
    <location>
        <begin position="5"/>
        <end position="27"/>
    </location>
</feature>
<organism evidence="6 7">
    <name type="scientific">Flavobacterium frigidarium</name>
    <dbReference type="NCBI Taxonomy" id="99286"/>
    <lineage>
        <taxon>Bacteria</taxon>
        <taxon>Pseudomonadati</taxon>
        <taxon>Bacteroidota</taxon>
        <taxon>Flavobacteriia</taxon>
        <taxon>Flavobacteriales</taxon>
        <taxon>Flavobacteriaceae</taxon>
        <taxon>Flavobacterium</taxon>
    </lineage>
</organism>
<feature type="transmembrane region" description="Helical" evidence="5">
    <location>
        <begin position="71"/>
        <end position="88"/>
    </location>
</feature>
<evidence type="ECO:0000313" key="7">
    <source>
        <dbReference type="Proteomes" id="UP001568894"/>
    </source>
</evidence>
<dbReference type="InterPro" id="IPR032808">
    <property type="entry name" value="DoxX"/>
</dbReference>
<dbReference type="EMBL" id="JASMRN010000001">
    <property type="protein sequence ID" value="MEZ7513688.1"/>
    <property type="molecule type" value="Genomic_DNA"/>
</dbReference>
<dbReference type="Proteomes" id="UP001568894">
    <property type="component" value="Unassembled WGS sequence"/>
</dbReference>
<keyword evidence="3 5" id="KW-1133">Transmembrane helix</keyword>
<evidence type="ECO:0000256" key="4">
    <source>
        <dbReference type="ARBA" id="ARBA00023136"/>
    </source>
</evidence>
<keyword evidence="4 5" id="KW-0472">Membrane</keyword>
<reference evidence="6 7" key="1">
    <citation type="submission" date="2023-05" db="EMBL/GenBank/DDBJ databases">
        <title>Adaptations of aquatic viruses from atmosphere-close ecosystems of the Central Arctic Ocean.</title>
        <authorList>
            <person name="Rahlff J."/>
            <person name="Holmfeldt K."/>
        </authorList>
    </citation>
    <scope>NUCLEOTIDE SEQUENCE [LARGE SCALE GENOMIC DNA]</scope>
    <source>
        <strain evidence="6 7">Arc14</strain>
    </source>
</reference>
<feature type="transmembrane region" description="Helical" evidence="5">
    <location>
        <begin position="39"/>
        <end position="62"/>
    </location>
</feature>
<comment type="caution">
    <text evidence="6">The sequence shown here is derived from an EMBL/GenBank/DDBJ whole genome shotgun (WGS) entry which is preliminary data.</text>
</comment>
<keyword evidence="7" id="KW-1185">Reference proteome</keyword>
<keyword evidence="2 5" id="KW-0812">Transmembrane</keyword>
<sequence length="119" mass="13526">MTNKIIYWTATILLCLLMLMSAGMYLFNTTMVEGIFKSLGYPTYIIYPLAFAKILGVLAILIKKFTFLKELAYAGFFFDFVLAFSAHINFKDGGHLTALIAIILVIISYIYDKKVFKNL</sequence>
<feature type="transmembrane region" description="Helical" evidence="5">
    <location>
        <begin position="94"/>
        <end position="111"/>
    </location>
</feature>
<evidence type="ECO:0000256" key="3">
    <source>
        <dbReference type="ARBA" id="ARBA00022989"/>
    </source>
</evidence>
<proteinExistence type="predicted"/>
<accession>A0ABV4K7R6</accession>
<evidence type="ECO:0000256" key="1">
    <source>
        <dbReference type="ARBA" id="ARBA00004141"/>
    </source>
</evidence>
<protein>
    <submittedName>
        <fullName evidence="6">DoxX family protein</fullName>
    </submittedName>
</protein>
<dbReference type="RefSeq" id="WP_371567116.1">
    <property type="nucleotide sequence ID" value="NZ_JASMRN010000001.1"/>
</dbReference>
<name>A0ABV4K7R6_9FLAO</name>
<comment type="subcellular location">
    <subcellularLocation>
        <location evidence="1">Membrane</location>
        <topology evidence="1">Multi-pass membrane protein</topology>
    </subcellularLocation>
</comment>